<evidence type="ECO:0000313" key="3">
    <source>
        <dbReference type="EMBL" id="KHN86422.1"/>
    </source>
</evidence>
<dbReference type="InterPro" id="IPR056710">
    <property type="entry name" value="DUF7808"/>
</dbReference>
<dbReference type="STRING" id="6265.A0A0B2VYM3"/>
<dbReference type="OMA" id="EEREYCD"/>
<dbReference type="Proteomes" id="UP000031036">
    <property type="component" value="Unassembled WGS sequence"/>
</dbReference>
<organism evidence="3 4">
    <name type="scientific">Toxocara canis</name>
    <name type="common">Canine roundworm</name>
    <dbReference type="NCBI Taxonomy" id="6265"/>
    <lineage>
        <taxon>Eukaryota</taxon>
        <taxon>Metazoa</taxon>
        <taxon>Ecdysozoa</taxon>
        <taxon>Nematoda</taxon>
        <taxon>Chromadorea</taxon>
        <taxon>Rhabditida</taxon>
        <taxon>Spirurina</taxon>
        <taxon>Ascaridomorpha</taxon>
        <taxon>Ascaridoidea</taxon>
        <taxon>Toxocaridae</taxon>
        <taxon>Toxocara</taxon>
    </lineage>
</organism>
<evidence type="ECO:0000313" key="4">
    <source>
        <dbReference type="Proteomes" id="UP000031036"/>
    </source>
</evidence>
<comment type="caution">
    <text evidence="3">The sequence shown here is derived from an EMBL/GenBank/DDBJ whole genome shotgun (WGS) entry which is preliminary data.</text>
</comment>
<feature type="chain" id="PRO_5002077771" evidence="1">
    <location>
        <begin position="18"/>
        <end position="200"/>
    </location>
</feature>
<gene>
    <name evidence="3" type="primary">T05H10.3</name>
    <name evidence="3" type="ORF">Tcan_17162</name>
</gene>
<dbReference type="PANTHER" id="PTHR34493">
    <property type="entry name" value="PROTEIN CBG13422-RELATED"/>
    <property type="match status" value="1"/>
</dbReference>
<protein>
    <submittedName>
        <fullName evidence="3">Uncharacterized protein T05H10.3</fullName>
    </submittedName>
</protein>
<keyword evidence="4" id="KW-1185">Reference proteome</keyword>
<reference evidence="3 4" key="1">
    <citation type="submission" date="2014-11" db="EMBL/GenBank/DDBJ databases">
        <title>Genetic blueprint of the zoonotic pathogen Toxocara canis.</title>
        <authorList>
            <person name="Zhu X.-Q."/>
            <person name="Korhonen P.K."/>
            <person name="Cai H."/>
            <person name="Young N.D."/>
            <person name="Nejsum P."/>
            <person name="von Samson-Himmelstjerna G."/>
            <person name="Boag P.R."/>
            <person name="Tan P."/>
            <person name="Li Q."/>
            <person name="Min J."/>
            <person name="Yang Y."/>
            <person name="Wang X."/>
            <person name="Fang X."/>
            <person name="Hall R.S."/>
            <person name="Hofmann A."/>
            <person name="Sternberg P.W."/>
            <person name="Jex A.R."/>
            <person name="Gasser R.B."/>
        </authorList>
    </citation>
    <scope>NUCLEOTIDE SEQUENCE [LARGE SCALE GENOMIC DNA]</scope>
    <source>
        <strain evidence="3">PN_DK_2014</strain>
    </source>
</reference>
<feature type="signal peptide" evidence="1">
    <location>
        <begin position="1"/>
        <end position="17"/>
    </location>
</feature>
<dbReference type="EMBL" id="JPKZ01000623">
    <property type="protein sequence ID" value="KHN86422.1"/>
    <property type="molecule type" value="Genomic_DNA"/>
</dbReference>
<feature type="domain" description="DUF7808" evidence="2">
    <location>
        <begin position="17"/>
        <end position="61"/>
    </location>
</feature>
<feature type="domain" description="DUF7808" evidence="2">
    <location>
        <begin position="63"/>
        <end position="194"/>
    </location>
</feature>
<dbReference type="Pfam" id="PF25096">
    <property type="entry name" value="DUF7808"/>
    <property type="match status" value="2"/>
</dbReference>
<keyword evidence="1" id="KW-0732">Signal</keyword>
<accession>A0A0B2VYM3</accession>
<name>A0A0B2VYM3_TOXCA</name>
<sequence>MSTLLIFVAILADICLAHPQFRKLDCVTEDKSVRGGAQRARCHLVIKDVEDEEPGRNAPQGDEFRKLDCVTEDKSVRGGAQRARCHLVIKDVEDEEPGRNAPQGDGCFSEVHNGEERVYCDMVCPKAHAVFHSKSLNHRACFKFHTYGLEQRGEDWLLWRSGKCLNSTALFDIGCKFDAPFKTQFASDKDVFARLKAHKA</sequence>
<dbReference type="OrthoDB" id="5834955at2759"/>
<proteinExistence type="predicted"/>
<dbReference type="AlphaFoldDB" id="A0A0B2VYM3"/>
<evidence type="ECO:0000259" key="2">
    <source>
        <dbReference type="Pfam" id="PF25096"/>
    </source>
</evidence>
<evidence type="ECO:0000256" key="1">
    <source>
        <dbReference type="SAM" id="SignalP"/>
    </source>
</evidence>
<dbReference type="PANTHER" id="PTHR34493:SF4">
    <property type="entry name" value="PROTEIN CBG13422"/>
    <property type="match status" value="1"/>
</dbReference>